<reference evidence="3" key="1">
    <citation type="journal article" date="2019" name="Int. J. Syst. Evol. Microbiol.">
        <title>The Global Catalogue of Microorganisms (GCM) 10K type strain sequencing project: providing services to taxonomists for standard genome sequencing and annotation.</title>
        <authorList>
            <consortium name="The Broad Institute Genomics Platform"/>
            <consortium name="The Broad Institute Genome Sequencing Center for Infectious Disease"/>
            <person name="Wu L."/>
            <person name="Ma J."/>
        </authorList>
    </citation>
    <scope>NUCLEOTIDE SEQUENCE [LARGE SCALE GENOMIC DNA]</scope>
    <source>
        <strain evidence="3">CGMCC 4.7198</strain>
    </source>
</reference>
<evidence type="ECO:0000313" key="3">
    <source>
        <dbReference type="Proteomes" id="UP001596957"/>
    </source>
</evidence>
<name>A0ABW2VTL3_9ACTN</name>
<evidence type="ECO:0000313" key="2">
    <source>
        <dbReference type="EMBL" id="MFD0287773.1"/>
    </source>
</evidence>
<evidence type="ECO:0000256" key="1">
    <source>
        <dbReference type="SAM" id="MobiDB-lite"/>
    </source>
</evidence>
<protein>
    <submittedName>
        <fullName evidence="2">Uncharacterized protein</fullName>
    </submittedName>
</protein>
<accession>A0ABW2VTL3</accession>
<proteinExistence type="predicted"/>
<dbReference type="RefSeq" id="WP_381255858.1">
    <property type="nucleotide sequence ID" value="NZ_JBHTBI010000014.1"/>
</dbReference>
<sequence>MKIPMPDETLIPNGPYRRLLAALHQLHEAAGWPGLQRTSKAIRARHDLPDTISHEAISKILRGKVLPQQWHKLESLIRQYLTWSVHKREDLETEVLRIHQLWQYAVTDPGGHDQEQPSAKTHSRAAAPADVEPTEKDHSEQDLLPPEDVVRQAAVLPREQASDFISDQALRPDRDLLPLIVLLMENIPSEGIRLLQQAGISHDAADNERLADFAARIQEYPASAWHDEEPLHALFRPLFGRSDYGIGLVNLLLKRQNTAALHAYFEIVARRTDPGTAADFLVDLSKRRGAPSTVETFLGAVAGQMPRPLAHGLAVELGRRKRYKEANRLHELLAAANEDSRPPGTAV</sequence>
<organism evidence="2 3">
    <name type="scientific">Streptomyces lutosisoli</name>
    <dbReference type="NCBI Taxonomy" id="2665721"/>
    <lineage>
        <taxon>Bacteria</taxon>
        <taxon>Bacillati</taxon>
        <taxon>Actinomycetota</taxon>
        <taxon>Actinomycetes</taxon>
        <taxon>Kitasatosporales</taxon>
        <taxon>Streptomycetaceae</taxon>
        <taxon>Streptomyces</taxon>
    </lineage>
</organism>
<feature type="region of interest" description="Disordered" evidence="1">
    <location>
        <begin position="108"/>
        <end position="146"/>
    </location>
</feature>
<dbReference type="Proteomes" id="UP001596957">
    <property type="component" value="Unassembled WGS sequence"/>
</dbReference>
<keyword evidence="3" id="KW-1185">Reference proteome</keyword>
<comment type="caution">
    <text evidence="2">The sequence shown here is derived from an EMBL/GenBank/DDBJ whole genome shotgun (WGS) entry which is preliminary data.</text>
</comment>
<dbReference type="EMBL" id="JBHTEC010000004">
    <property type="protein sequence ID" value="MFD0287773.1"/>
    <property type="molecule type" value="Genomic_DNA"/>
</dbReference>
<gene>
    <name evidence="2" type="ORF">ACFQZP_40340</name>
</gene>